<dbReference type="AlphaFoldDB" id="A0A392V1K0"/>
<organism evidence="1 2">
    <name type="scientific">Trifolium medium</name>
    <dbReference type="NCBI Taxonomy" id="97028"/>
    <lineage>
        <taxon>Eukaryota</taxon>
        <taxon>Viridiplantae</taxon>
        <taxon>Streptophyta</taxon>
        <taxon>Embryophyta</taxon>
        <taxon>Tracheophyta</taxon>
        <taxon>Spermatophyta</taxon>
        <taxon>Magnoliopsida</taxon>
        <taxon>eudicotyledons</taxon>
        <taxon>Gunneridae</taxon>
        <taxon>Pentapetalae</taxon>
        <taxon>rosids</taxon>
        <taxon>fabids</taxon>
        <taxon>Fabales</taxon>
        <taxon>Fabaceae</taxon>
        <taxon>Papilionoideae</taxon>
        <taxon>50 kb inversion clade</taxon>
        <taxon>NPAAA clade</taxon>
        <taxon>Hologalegina</taxon>
        <taxon>IRL clade</taxon>
        <taxon>Trifolieae</taxon>
        <taxon>Trifolium</taxon>
    </lineage>
</organism>
<reference evidence="1 2" key="1">
    <citation type="journal article" date="2018" name="Front. Plant Sci.">
        <title>Red Clover (Trifolium pratense) and Zigzag Clover (T. medium) - A Picture of Genomic Similarities and Differences.</title>
        <authorList>
            <person name="Dluhosova J."/>
            <person name="Istvanek J."/>
            <person name="Nedelnik J."/>
            <person name="Repkova J."/>
        </authorList>
    </citation>
    <scope>NUCLEOTIDE SEQUENCE [LARGE SCALE GENOMIC DNA]</scope>
    <source>
        <strain evidence="2">cv. 10/8</strain>
        <tissue evidence="1">Leaf</tissue>
    </source>
</reference>
<name>A0A392V1K0_9FABA</name>
<comment type="caution">
    <text evidence="1">The sequence shown here is derived from an EMBL/GenBank/DDBJ whole genome shotgun (WGS) entry which is preliminary data.</text>
</comment>
<evidence type="ECO:0008006" key="3">
    <source>
        <dbReference type="Google" id="ProtNLM"/>
    </source>
</evidence>
<evidence type="ECO:0000313" key="2">
    <source>
        <dbReference type="Proteomes" id="UP000265520"/>
    </source>
</evidence>
<feature type="non-terminal residue" evidence="1">
    <location>
        <position position="1"/>
    </location>
</feature>
<proteinExistence type="predicted"/>
<feature type="non-terminal residue" evidence="1">
    <location>
        <position position="74"/>
    </location>
</feature>
<accession>A0A392V1K0</accession>
<protein>
    <recommendedName>
        <fullName evidence="3">Reverse transcriptase domain-containing protein</fullName>
    </recommendedName>
</protein>
<dbReference type="EMBL" id="LXQA011016289">
    <property type="protein sequence ID" value="MCI81323.1"/>
    <property type="molecule type" value="Genomic_DNA"/>
</dbReference>
<evidence type="ECO:0000313" key="1">
    <source>
        <dbReference type="EMBL" id="MCI81323.1"/>
    </source>
</evidence>
<dbReference type="Proteomes" id="UP000265520">
    <property type="component" value="Unassembled WGS sequence"/>
</dbReference>
<keyword evidence="2" id="KW-1185">Reference proteome</keyword>
<sequence length="74" mass="8000">TNLCVVCAEIDAALQSDIFPTGEVVDEAVYAVEALDIPAAPSTPSIEQPPNLELKQLPENLKYAYLESDEKLPV</sequence>